<keyword evidence="8" id="KW-1133">Transmembrane helix</keyword>
<feature type="chain" id="PRO_5011547862" evidence="9">
    <location>
        <begin position="30"/>
        <end position="571"/>
    </location>
</feature>
<dbReference type="NCBIfam" id="TIGR04226">
    <property type="entry name" value="RrgB_K2N_iso_D2"/>
    <property type="match status" value="1"/>
</dbReference>
<dbReference type="InterPro" id="IPR048052">
    <property type="entry name" value="FM1-like"/>
</dbReference>
<dbReference type="NCBIfam" id="NF033902">
    <property type="entry name" value="iso_D2_wall_anc"/>
    <property type="match status" value="1"/>
</dbReference>
<dbReference type="Pfam" id="PF17802">
    <property type="entry name" value="SpaA"/>
    <property type="match status" value="3"/>
</dbReference>
<evidence type="ECO:0000256" key="1">
    <source>
        <dbReference type="ARBA" id="ARBA00004168"/>
    </source>
</evidence>
<feature type="domain" description="SpaA-like prealbumin fold" evidence="11">
    <location>
        <begin position="168"/>
        <end position="249"/>
    </location>
</feature>
<keyword evidence="13" id="KW-1185">Reference proteome</keyword>
<proteinExistence type="inferred from homology"/>
<evidence type="ECO:0000259" key="11">
    <source>
        <dbReference type="Pfam" id="PF17802"/>
    </source>
</evidence>
<keyword evidence="4" id="KW-0964">Secreted</keyword>
<feature type="domain" description="SpaA-like prealbumin fold" evidence="11">
    <location>
        <begin position="416"/>
        <end position="529"/>
    </location>
</feature>
<dbReference type="PANTHER" id="PTHR36108:SF13">
    <property type="entry name" value="COLOSSIN-B-RELATED"/>
    <property type="match status" value="1"/>
</dbReference>
<comment type="similarity">
    <text evidence="2">Belongs to the serine-aspartate repeat-containing protein (SDr) family.</text>
</comment>
<evidence type="ECO:0000256" key="5">
    <source>
        <dbReference type="ARBA" id="ARBA00022729"/>
    </source>
</evidence>
<dbReference type="InterPro" id="IPR041033">
    <property type="entry name" value="SpaA_PFL_dom_1"/>
</dbReference>
<reference evidence="13" key="1">
    <citation type="submission" date="2016-10" db="EMBL/GenBank/DDBJ databases">
        <authorList>
            <person name="Varghese N."/>
            <person name="Submissions S."/>
        </authorList>
    </citation>
    <scope>NUCLEOTIDE SEQUENCE [LARGE SCALE GENOMIC DNA]</scope>
    <source>
        <strain evidence="13">CGMCC 1.6763</strain>
    </source>
</reference>
<evidence type="ECO:0000313" key="12">
    <source>
        <dbReference type="EMBL" id="SEI94795.1"/>
    </source>
</evidence>
<gene>
    <name evidence="12" type="ORF">SAMN04488127_0864</name>
</gene>
<evidence type="ECO:0000256" key="9">
    <source>
        <dbReference type="SAM" id="SignalP"/>
    </source>
</evidence>
<dbReference type="STRING" id="426757.SAMN04488127_0864"/>
<dbReference type="Pfam" id="PF00746">
    <property type="entry name" value="Gram_pos_anchor"/>
    <property type="match status" value="1"/>
</dbReference>
<keyword evidence="8" id="KW-0812">Transmembrane</keyword>
<feature type="domain" description="Gram-positive cocci surface proteins LPxTG" evidence="10">
    <location>
        <begin position="535"/>
        <end position="568"/>
    </location>
</feature>
<accession>A0A1H6V3I0</accession>
<feature type="signal peptide" evidence="9">
    <location>
        <begin position="1"/>
        <end position="29"/>
    </location>
</feature>
<dbReference type="Gene3D" id="2.60.40.740">
    <property type="match status" value="1"/>
</dbReference>
<evidence type="ECO:0000259" key="10">
    <source>
        <dbReference type="Pfam" id="PF00746"/>
    </source>
</evidence>
<evidence type="ECO:0000256" key="8">
    <source>
        <dbReference type="SAM" id="Phobius"/>
    </source>
</evidence>
<evidence type="ECO:0000256" key="7">
    <source>
        <dbReference type="SAM" id="MobiDB-lite"/>
    </source>
</evidence>
<organism evidence="12 13">
    <name type="scientific">Bhargavaea ginsengi</name>
    <dbReference type="NCBI Taxonomy" id="426757"/>
    <lineage>
        <taxon>Bacteria</taxon>
        <taxon>Bacillati</taxon>
        <taxon>Bacillota</taxon>
        <taxon>Bacilli</taxon>
        <taxon>Bacillales</taxon>
        <taxon>Caryophanaceae</taxon>
        <taxon>Bhargavaea</taxon>
    </lineage>
</organism>
<dbReference type="Gene3D" id="2.60.40.10">
    <property type="entry name" value="Immunoglobulins"/>
    <property type="match status" value="3"/>
</dbReference>
<dbReference type="SUPFAM" id="SSF49478">
    <property type="entry name" value="Cna protein B-type domain"/>
    <property type="match status" value="2"/>
</dbReference>
<protein>
    <submittedName>
        <fullName evidence="12">LPXTG-motif cell wall anchor domain-containing protein/fimbrial isopeptide formation D2 domain-containing protein</fullName>
    </submittedName>
</protein>
<dbReference type="InterPro" id="IPR013783">
    <property type="entry name" value="Ig-like_fold"/>
</dbReference>
<keyword evidence="5 9" id="KW-0732">Signal</keyword>
<dbReference type="InterPro" id="IPR026466">
    <property type="entry name" value="Fim_isopep_form_D2_dom"/>
</dbReference>
<evidence type="ECO:0000256" key="4">
    <source>
        <dbReference type="ARBA" id="ARBA00022525"/>
    </source>
</evidence>
<feature type="compositionally biased region" description="Basic and acidic residues" evidence="7">
    <location>
        <begin position="394"/>
        <end position="406"/>
    </location>
</feature>
<feature type="domain" description="SpaA-like prealbumin fold" evidence="11">
    <location>
        <begin position="63"/>
        <end position="145"/>
    </location>
</feature>
<evidence type="ECO:0000313" key="13">
    <source>
        <dbReference type="Proteomes" id="UP000199200"/>
    </source>
</evidence>
<dbReference type="AlphaFoldDB" id="A0A1H6V3I0"/>
<keyword evidence="3" id="KW-0134">Cell wall</keyword>
<dbReference type="InterPro" id="IPR019931">
    <property type="entry name" value="LPXTG_anchor"/>
</dbReference>
<feature type="region of interest" description="Disordered" evidence="7">
    <location>
        <begin position="394"/>
        <end position="415"/>
    </location>
</feature>
<evidence type="ECO:0000256" key="6">
    <source>
        <dbReference type="ARBA" id="ARBA00023088"/>
    </source>
</evidence>
<comment type="subcellular location">
    <subcellularLocation>
        <location evidence="1">Secreted</location>
        <location evidence="1">Cell wall</location>
        <topology evidence="1">Peptidoglycan-anchor</topology>
    </subcellularLocation>
</comment>
<evidence type="ECO:0000256" key="2">
    <source>
        <dbReference type="ARBA" id="ARBA00007257"/>
    </source>
</evidence>
<dbReference type="Proteomes" id="UP000199200">
    <property type="component" value="Unassembled WGS sequence"/>
</dbReference>
<feature type="transmembrane region" description="Helical" evidence="8">
    <location>
        <begin position="533"/>
        <end position="562"/>
    </location>
</feature>
<evidence type="ECO:0000256" key="3">
    <source>
        <dbReference type="ARBA" id="ARBA00022512"/>
    </source>
</evidence>
<name>A0A1H6V3I0_9BACL</name>
<sequence>MGAARKKSSRLLFVFVLVMSVFLPQMVFASGGPTDYQLVIHKFEKEPGTEAGGPGNGSPEQQVEGDPIQGVEFTLKQTHSYDPATDKWTELADGPTLKETTNENGIVVFTSGNGLELGRYSVTETKGPEHVLLNPKTYFVDIPMTSKDGSSLNYNVHIYPKNEIIRSNVTLKKVDETGDALAGVTFNLYKEGESTPFKEGLITNSDGNINIESLGSGNYYFQETDVPDGYALNNTKIKFQVKKSEDINQKIVVEWTNVDGFANNGTVTNYISPEIDKDAEGKKQLDVDRNQVFNYNITIKAPKDIHKYKTLIVTDNLDSRLQYAGSWEVTGASDGAFEFTENGQLLTWSVKDFSKLTPGQEIKITFAAKIRPDAKLESTETGIPNTATLTFDNDRGWFSDKEKPKEPPVVTPTDGGLEITKVDAADQKKLKGAVFKLTDMAGNVINTSQAGGVVTLNGTVISGALDNLVTREDGTFIIKGLTPGTYQLHETKAPTYEDEEGLKSYRLLTKPIEVVIENKKDAKYKVENSKSGWLLPTTGGIGTVLFSSVGLTLMGAALVLYFRRRKSETTA</sequence>
<dbReference type="EMBL" id="FNZF01000001">
    <property type="protein sequence ID" value="SEI94795.1"/>
    <property type="molecule type" value="Genomic_DNA"/>
</dbReference>
<keyword evidence="6" id="KW-0572">Peptidoglycan-anchor</keyword>
<dbReference type="PANTHER" id="PTHR36108">
    <property type="entry name" value="COLOSSIN-B-RELATED"/>
    <property type="match status" value="1"/>
</dbReference>
<dbReference type="NCBIfam" id="TIGR01167">
    <property type="entry name" value="LPXTG_anchor"/>
    <property type="match status" value="1"/>
</dbReference>
<keyword evidence="8" id="KW-0472">Membrane</keyword>